<comment type="function">
    <text evidence="5">Effector that suppresses plant defense responses during pathogen infection.</text>
</comment>
<evidence type="ECO:0000256" key="3">
    <source>
        <dbReference type="ARBA" id="ARBA00022525"/>
    </source>
</evidence>
<accession>G4ZP76</accession>
<dbReference type="InterPro" id="IPR031825">
    <property type="entry name" value="RXLR"/>
</dbReference>
<proteinExistence type="inferred from homology"/>
<gene>
    <name evidence="6" type="ORF">PHYSODRAFT_286252</name>
</gene>
<dbReference type="RefSeq" id="XP_009528865.1">
    <property type="nucleotide sequence ID" value="XM_009530570.1"/>
</dbReference>
<sequence>MRLHHVVLIAVAALINSAGALSSATDSDLALPLAGAQDVAANRLLRADGDDEERAFNIKTIPGLDKIKSIPGVEKFAGLFKTKITPGTLLKWAKKGKSPDKVFTTYNLDKTGTKLFESPDFKIWYTYTALVTKTDPEKAILTSLIGRYGEVTLSSMLEGALRLPGMKDVATTLQKKLMQTWKDVGMNADDAFKYLKLHMNVDDVLTNPNLNAWTRYVDDFTVKRKTDTPLIDVLRANYDDAALLKMFNAAKGNPQSKRMATNLEAALVSKLRLQRMRAEMLRHAAGN</sequence>
<evidence type="ECO:0000256" key="4">
    <source>
        <dbReference type="ARBA" id="ARBA00022729"/>
    </source>
</evidence>
<dbReference type="Pfam" id="PF16810">
    <property type="entry name" value="RXLR"/>
    <property type="match status" value="1"/>
</dbReference>
<feature type="signal peptide" evidence="5">
    <location>
        <begin position="1"/>
        <end position="20"/>
    </location>
</feature>
<keyword evidence="7" id="KW-1185">Reference proteome</keyword>
<dbReference type="KEGG" id="psoj:PHYSODRAFT_286252"/>
<comment type="domain">
    <text evidence="5">The RxLR-dEER motif acts to carry the protein into the host cell cytoplasm through binding to cell surface phosphatidylinositol-3-phosphate.</text>
</comment>
<comment type="similarity">
    <text evidence="2 5">Belongs to the RxLR effector family.</text>
</comment>
<dbReference type="SMR" id="G4ZP76"/>
<feature type="chain" id="PRO_5044994222" description="RxLR effector protein" evidence="5">
    <location>
        <begin position="21"/>
        <end position="287"/>
    </location>
</feature>
<evidence type="ECO:0000313" key="6">
    <source>
        <dbReference type="EMBL" id="EGZ15116.1"/>
    </source>
</evidence>
<name>G4ZP76_PHYSP</name>
<keyword evidence="4 5" id="KW-0732">Signal</keyword>
<dbReference type="InParanoid" id="G4ZP76"/>
<evidence type="ECO:0000256" key="5">
    <source>
        <dbReference type="RuleBase" id="RU367124"/>
    </source>
</evidence>
<reference evidence="6 7" key="1">
    <citation type="journal article" date="2006" name="Science">
        <title>Phytophthora genome sequences uncover evolutionary origins and mechanisms of pathogenesis.</title>
        <authorList>
            <person name="Tyler B.M."/>
            <person name="Tripathy S."/>
            <person name="Zhang X."/>
            <person name="Dehal P."/>
            <person name="Jiang R.H."/>
            <person name="Aerts A."/>
            <person name="Arredondo F.D."/>
            <person name="Baxter L."/>
            <person name="Bensasson D."/>
            <person name="Beynon J.L."/>
            <person name="Chapman J."/>
            <person name="Damasceno C.M."/>
            <person name="Dorrance A.E."/>
            <person name="Dou D."/>
            <person name="Dickerman A.W."/>
            <person name="Dubchak I.L."/>
            <person name="Garbelotto M."/>
            <person name="Gijzen M."/>
            <person name="Gordon S.G."/>
            <person name="Govers F."/>
            <person name="Grunwald N.J."/>
            <person name="Huang W."/>
            <person name="Ivors K.L."/>
            <person name="Jones R.W."/>
            <person name="Kamoun S."/>
            <person name="Krampis K."/>
            <person name="Lamour K.H."/>
            <person name="Lee M.K."/>
            <person name="McDonald W.H."/>
            <person name="Medina M."/>
            <person name="Meijer H.J."/>
            <person name="Nordberg E.K."/>
            <person name="Maclean D.J."/>
            <person name="Ospina-Giraldo M.D."/>
            <person name="Morris P.F."/>
            <person name="Phuntumart V."/>
            <person name="Putnam N.H."/>
            <person name="Rash S."/>
            <person name="Rose J.K."/>
            <person name="Sakihama Y."/>
            <person name="Salamov A.A."/>
            <person name="Savidor A."/>
            <person name="Scheuring C.F."/>
            <person name="Smith B.M."/>
            <person name="Sobral B.W."/>
            <person name="Terry A."/>
            <person name="Torto-Alalibo T.A."/>
            <person name="Win J."/>
            <person name="Xu Z."/>
            <person name="Zhang H."/>
            <person name="Grigoriev I.V."/>
            <person name="Rokhsar D.S."/>
            <person name="Boore J.L."/>
        </authorList>
    </citation>
    <scope>NUCLEOTIDE SEQUENCE [LARGE SCALE GENOMIC DNA]</scope>
    <source>
        <strain evidence="6 7">P6497</strain>
    </source>
</reference>
<dbReference type="OMA" id="RMATNLE"/>
<organism evidence="6 7">
    <name type="scientific">Phytophthora sojae (strain P6497)</name>
    <name type="common">Soybean stem and root rot agent</name>
    <name type="synonym">Phytophthora megasperma f. sp. glycines</name>
    <dbReference type="NCBI Taxonomy" id="1094619"/>
    <lineage>
        <taxon>Eukaryota</taxon>
        <taxon>Sar</taxon>
        <taxon>Stramenopiles</taxon>
        <taxon>Oomycota</taxon>
        <taxon>Peronosporomycetes</taxon>
        <taxon>Peronosporales</taxon>
        <taxon>Peronosporaceae</taxon>
        <taxon>Phytophthora</taxon>
    </lineage>
</organism>
<comment type="subcellular location">
    <subcellularLocation>
        <location evidence="1 5">Secreted</location>
    </subcellularLocation>
</comment>
<evidence type="ECO:0000313" key="7">
    <source>
        <dbReference type="Proteomes" id="UP000002640"/>
    </source>
</evidence>
<protein>
    <recommendedName>
        <fullName evidence="5">RxLR effector protein</fullName>
    </recommendedName>
</protein>
<evidence type="ECO:0000256" key="2">
    <source>
        <dbReference type="ARBA" id="ARBA00010400"/>
    </source>
</evidence>
<dbReference type="Proteomes" id="UP000002640">
    <property type="component" value="Unassembled WGS sequence"/>
</dbReference>
<evidence type="ECO:0000256" key="1">
    <source>
        <dbReference type="ARBA" id="ARBA00004613"/>
    </source>
</evidence>
<dbReference type="EMBL" id="JH159155">
    <property type="protein sequence ID" value="EGZ15116.1"/>
    <property type="molecule type" value="Genomic_DNA"/>
</dbReference>
<dbReference type="GeneID" id="20640295"/>
<dbReference type="AlphaFoldDB" id="G4ZP76"/>
<keyword evidence="3 5" id="KW-0964">Secreted</keyword>